<dbReference type="AlphaFoldDB" id="A0A4V1J295"/>
<dbReference type="Pfam" id="PF00755">
    <property type="entry name" value="Carn_acyltransf"/>
    <property type="match status" value="1"/>
</dbReference>
<name>A0A4V1J295_9FUNG</name>
<accession>A0A4V1J295</accession>
<evidence type="ECO:0000313" key="6">
    <source>
        <dbReference type="EMBL" id="RKP27779.1"/>
    </source>
</evidence>
<dbReference type="InterPro" id="IPR023213">
    <property type="entry name" value="CAT-like_dom_sf"/>
</dbReference>
<evidence type="ECO:0000313" key="7">
    <source>
        <dbReference type="Proteomes" id="UP000278143"/>
    </source>
</evidence>
<evidence type="ECO:0000256" key="4">
    <source>
        <dbReference type="PIRSR" id="PIRSR600542-1"/>
    </source>
</evidence>
<dbReference type="GO" id="GO:0016746">
    <property type="term" value="F:acyltransferase activity"/>
    <property type="evidence" value="ECO:0007669"/>
    <property type="project" value="UniProtKB-KW"/>
</dbReference>
<dbReference type="PANTHER" id="PTHR22589:SF107">
    <property type="entry name" value="CHOLINE_CARNITINE ACYLTRANSFERASE DOMAIN-CONTAINING PROTEIN"/>
    <property type="match status" value="1"/>
</dbReference>
<comment type="similarity">
    <text evidence="1">Belongs to the carnitine/choline acetyltransferase family.</text>
</comment>
<dbReference type="EMBL" id="KZ989153">
    <property type="protein sequence ID" value="RKP27779.1"/>
    <property type="molecule type" value="Genomic_DNA"/>
</dbReference>
<evidence type="ECO:0000256" key="2">
    <source>
        <dbReference type="ARBA" id="ARBA00022679"/>
    </source>
</evidence>
<evidence type="ECO:0000256" key="3">
    <source>
        <dbReference type="ARBA" id="ARBA00023315"/>
    </source>
</evidence>
<dbReference type="Gene3D" id="3.30.559.70">
    <property type="entry name" value="Choline/Carnitine o-acyltransferase, domain 2"/>
    <property type="match status" value="1"/>
</dbReference>
<keyword evidence="7" id="KW-1185">Reference proteome</keyword>
<reference evidence="7" key="1">
    <citation type="journal article" date="2018" name="Nat. Microbiol.">
        <title>Leveraging single-cell genomics to expand the fungal tree of life.</title>
        <authorList>
            <person name="Ahrendt S.R."/>
            <person name="Quandt C.A."/>
            <person name="Ciobanu D."/>
            <person name="Clum A."/>
            <person name="Salamov A."/>
            <person name="Andreopoulos B."/>
            <person name="Cheng J.F."/>
            <person name="Woyke T."/>
            <person name="Pelin A."/>
            <person name="Henrissat B."/>
            <person name="Reynolds N.K."/>
            <person name="Benny G.L."/>
            <person name="Smith M.E."/>
            <person name="James T.Y."/>
            <person name="Grigoriev I.V."/>
        </authorList>
    </citation>
    <scope>NUCLEOTIDE SEQUENCE [LARGE SCALE GENOMIC DNA]</scope>
    <source>
        <strain evidence="7">Benny S71-1</strain>
    </source>
</reference>
<dbReference type="PANTHER" id="PTHR22589">
    <property type="entry name" value="CARNITINE O-ACYLTRANSFERASE"/>
    <property type="match status" value="1"/>
</dbReference>
<evidence type="ECO:0000259" key="5">
    <source>
        <dbReference type="Pfam" id="PF00755"/>
    </source>
</evidence>
<keyword evidence="3 6" id="KW-0012">Acyltransferase</keyword>
<organism evidence="6 7">
    <name type="scientific">Syncephalis pseudoplumigaleata</name>
    <dbReference type="NCBI Taxonomy" id="1712513"/>
    <lineage>
        <taxon>Eukaryota</taxon>
        <taxon>Fungi</taxon>
        <taxon>Fungi incertae sedis</taxon>
        <taxon>Zoopagomycota</taxon>
        <taxon>Zoopagomycotina</taxon>
        <taxon>Zoopagomycetes</taxon>
        <taxon>Zoopagales</taxon>
        <taxon>Piptocephalidaceae</taxon>
        <taxon>Syncephalis</taxon>
    </lineage>
</organism>
<feature type="domain" description="Choline/carnitine acyltransferase" evidence="5">
    <location>
        <begin position="5"/>
        <end position="614"/>
    </location>
</feature>
<dbReference type="InterPro" id="IPR042231">
    <property type="entry name" value="Cho/carn_acyl_trans_2"/>
</dbReference>
<dbReference type="SUPFAM" id="SSF52777">
    <property type="entry name" value="CoA-dependent acyltransferases"/>
    <property type="match status" value="2"/>
</dbReference>
<feature type="non-terminal residue" evidence="6">
    <location>
        <position position="625"/>
    </location>
</feature>
<proteinExistence type="inferred from homology"/>
<gene>
    <name evidence="6" type="ORF">SYNPS1DRAFT_4031</name>
</gene>
<feature type="active site" description="Proton acceptor" evidence="4">
    <location>
        <position position="347"/>
    </location>
</feature>
<dbReference type="OrthoDB" id="240216at2759"/>
<evidence type="ECO:0000256" key="1">
    <source>
        <dbReference type="ARBA" id="ARBA00005232"/>
    </source>
</evidence>
<sequence length="625" mass="70031">SLPHLPVPALKETFTLYLRSLKPLLTPQQLAIVEANIADFLRPGGLGEALQLRLVDAAAKETAISGNWLANWWTRHAYLQCRAPLLINSNCACLLRDDMTLHDAVLSGRCSTRPNSSGSNSSSRYSSAQVKRAVCLVQGCLDVKEQLESGTFPVDRTRNGPLCMHQYYGVYGTTRIPKPECDVVRTGSGSDSSHPESMSRDVVLILDKQLYRVPVYSEDHHRLSDADMECAHRQFWRAIRAFEERQMHDAAVCLFTCDHRDIWAEARQRLIDLDSTNAASLDAVEGALFTVRLEDFAIRETVAPGDEEAAISLSFRNAIASPHGLWADKSLSLIVERDGRAGINADHSVWDAVAMRNVAETIAQRPLTCLDPPPAVSSAANVAPPEALHFVLDDVLEDMLRKTRERVMKAADDPDIRVHHFRAFGIEHIKRTGRVSPDAFIQMALQLAYYTMHGKFTPIYETASTRAYLKGRTETVRSLSPESRAWCEAMRNPAVADAERYRLLQAACKAHARYLKLACHGRGCDRHMLGLRMMLREGEQHPIFTDDAFRMSQNWRLSTSALNTTELSLGNSFCTMVEDGYSVCYHPRPASLLFVLESKKSSLETSTHRLERTLLHVLHEMYALC</sequence>
<dbReference type="Gene3D" id="3.30.559.10">
    <property type="entry name" value="Chloramphenicol acetyltransferase-like domain"/>
    <property type="match status" value="1"/>
</dbReference>
<keyword evidence="2 6" id="KW-0808">Transferase</keyword>
<feature type="non-terminal residue" evidence="6">
    <location>
        <position position="1"/>
    </location>
</feature>
<protein>
    <submittedName>
        <fullName evidence="6">Acyltransferase ChoActase/COT/CPT</fullName>
    </submittedName>
</protein>
<dbReference type="InterPro" id="IPR000542">
    <property type="entry name" value="Carn_acyl_trans"/>
</dbReference>
<dbReference type="InterPro" id="IPR039551">
    <property type="entry name" value="Cho/carn_acyl_trans"/>
</dbReference>
<dbReference type="Proteomes" id="UP000278143">
    <property type="component" value="Unassembled WGS sequence"/>
</dbReference>